<dbReference type="EMBL" id="JAVLET010000004">
    <property type="protein sequence ID" value="KAL0471105.1"/>
    <property type="molecule type" value="Genomic_DNA"/>
</dbReference>
<evidence type="ECO:0000313" key="2">
    <source>
        <dbReference type="EMBL" id="KAL0471105.1"/>
    </source>
</evidence>
<proteinExistence type="predicted"/>
<keyword evidence="3" id="KW-1185">Reference proteome</keyword>
<gene>
    <name evidence="2" type="ORF">QR685DRAFT_525496</name>
</gene>
<feature type="compositionally biased region" description="Basic and acidic residues" evidence="1">
    <location>
        <begin position="61"/>
        <end position="72"/>
    </location>
</feature>
<protein>
    <submittedName>
        <fullName evidence="2">Uncharacterized protein</fullName>
    </submittedName>
</protein>
<sequence length="505" mass="56345">MADSVTHPSPPSSSSFYSLFGTPPPSHQPDGGPNSRDDDEASSTQPFSVPGEASGLNVGDTPRDKISDSLFNRDDDNTSVVFDSSDDERYCKINMLNRGGVVTWEDAAHVIQHTSQLSLDFHVDTSEQRALFVLHAPVYLKVGTPNCLVFRLIMYPEDIRSIEFDPRTRPPTPGMDNAPNKFMRLRFLMTQPPSLAVPKDRPLEPKPRSRDLFEALKSLATVQELNIYLDMFCHVPEVRDQLSLLPTVFSSTYLGDRPKTDSNRSNLQVLHKGLGAVILEMGATAAGPDATLANTAAKQVVHETIEEVTPAYTKDGSIRSPAQAITPSDRKRRRTSESLSPSTADKRILTAFAQLAKRHADLQNRVAHLEKMVADSRCDHSPCRYDTEEIENIIGHVNDKIGNDMDDVRWELEDKVFGETRELVLEKTEEQQLQLWADMREGLMDEMRQEIKEELKAELRQELAAEIKTELFKDMAQAMMRAACGDVVKSGVGMSQSTQSTDSTQ</sequence>
<accession>A0ABR3DEK9</accession>
<organism evidence="2 3">
    <name type="scientific">Neurospora intermedia</name>
    <dbReference type="NCBI Taxonomy" id="5142"/>
    <lineage>
        <taxon>Eukaryota</taxon>
        <taxon>Fungi</taxon>
        <taxon>Dikarya</taxon>
        <taxon>Ascomycota</taxon>
        <taxon>Pezizomycotina</taxon>
        <taxon>Sordariomycetes</taxon>
        <taxon>Sordariomycetidae</taxon>
        <taxon>Sordariales</taxon>
        <taxon>Sordariaceae</taxon>
        <taxon>Neurospora</taxon>
    </lineage>
</organism>
<name>A0ABR3DEK9_NEUIN</name>
<feature type="region of interest" description="Disordered" evidence="1">
    <location>
        <begin position="311"/>
        <end position="342"/>
    </location>
</feature>
<dbReference type="Proteomes" id="UP001451303">
    <property type="component" value="Unassembled WGS sequence"/>
</dbReference>
<evidence type="ECO:0000313" key="3">
    <source>
        <dbReference type="Proteomes" id="UP001451303"/>
    </source>
</evidence>
<feature type="region of interest" description="Disordered" evidence="1">
    <location>
        <begin position="1"/>
        <end position="72"/>
    </location>
</feature>
<evidence type="ECO:0000256" key="1">
    <source>
        <dbReference type="SAM" id="MobiDB-lite"/>
    </source>
</evidence>
<reference evidence="2 3" key="1">
    <citation type="submission" date="2023-09" db="EMBL/GenBank/DDBJ databases">
        <title>Multi-omics analysis of a traditional fermented food reveals byproduct-associated fungal strains for waste-to-food upcycling.</title>
        <authorList>
            <consortium name="Lawrence Berkeley National Laboratory"/>
            <person name="Rekdal V.M."/>
            <person name="Villalobos-Escobedo J.M."/>
            <person name="Rodriguez-Valeron N."/>
            <person name="Garcia M.O."/>
            <person name="Vasquez D.P."/>
            <person name="Damayanti I."/>
            <person name="Sorensen P.M."/>
            <person name="Baidoo E.E."/>
            <person name="De Carvalho A.C."/>
            <person name="Riley R."/>
            <person name="Lipzen A."/>
            <person name="He G."/>
            <person name="Yan M."/>
            <person name="Haridas S."/>
            <person name="Daum C."/>
            <person name="Yoshinaga Y."/>
            <person name="Ng V."/>
            <person name="Grigoriev I.V."/>
            <person name="Munk R."/>
            <person name="Nuraida L."/>
            <person name="Wijaya C.H."/>
            <person name="Morales P.-C."/>
            <person name="Keasling J.D."/>
        </authorList>
    </citation>
    <scope>NUCLEOTIDE SEQUENCE [LARGE SCALE GENOMIC DNA]</scope>
    <source>
        <strain evidence="2 3">FGSC 2613</strain>
    </source>
</reference>
<comment type="caution">
    <text evidence="2">The sequence shown here is derived from an EMBL/GenBank/DDBJ whole genome shotgun (WGS) entry which is preliminary data.</text>
</comment>